<comment type="pathway">
    <text evidence="1">Protein modification; protein ubiquitination.</text>
</comment>
<dbReference type="CDD" id="cd18316">
    <property type="entry name" value="BTB_POZ_KCTD-like"/>
    <property type="match status" value="1"/>
</dbReference>
<evidence type="ECO:0000259" key="2">
    <source>
        <dbReference type="Pfam" id="PF02214"/>
    </source>
</evidence>
<proteinExistence type="predicted"/>
<reference evidence="3" key="1">
    <citation type="journal article" date="2023" name="Plant J.">
        <title>Genome sequences and population genomics provide insights into the demographic history, inbreeding, and mutation load of two 'living fossil' tree species of Dipteronia.</title>
        <authorList>
            <person name="Feng Y."/>
            <person name="Comes H.P."/>
            <person name="Chen J."/>
            <person name="Zhu S."/>
            <person name="Lu R."/>
            <person name="Zhang X."/>
            <person name="Li P."/>
            <person name="Qiu J."/>
            <person name="Olsen K.M."/>
            <person name="Qiu Y."/>
        </authorList>
    </citation>
    <scope>NUCLEOTIDE SEQUENCE</scope>
    <source>
        <strain evidence="3">NBL</strain>
    </source>
</reference>
<dbReference type="Proteomes" id="UP001281410">
    <property type="component" value="Unassembled WGS sequence"/>
</dbReference>
<dbReference type="GO" id="GO:0051260">
    <property type="term" value="P:protein homooligomerization"/>
    <property type="evidence" value="ECO:0007669"/>
    <property type="project" value="InterPro"/>
</dbReference>
<keyword evidence="4" id="KW-1185">Reference proteome</keyword>
<evidence type="ECO:0000256" key="1">
    <source>
        <dbReference type="ARBA" id="ARBA00004906"/>
    </source>
</evidence>
<sequence length="137" mass="15377">MLSSKSIESNVVTIDVGGQIFQTTKQTLSSAGPKSILSRLAESTHRFIDRDPELFSVLLSLLRTGNLPVQGKGFRRRRFDRGVKVLQHRVAIDQLPIEPVSVRCFQSRKVVDFAAQRPGLAFRDRDDPIRNPACCSR</sequence>
<dbReference type="Pfam" id="PF02214">
    <property type="entry name" value="BTB_2"/>
    <property type="match status" value="1"/>
</dbReference>
<feature type="domain" description="Potassium channel tetramerisation-type BTB" evidence="2">
    <location>
        <begin position="12"/>
        <end position="70"/>
    </location>
</feature>
<protein>
    <recommendedName>
        <fullName evidence="2">Potassium channel tetramerisation-type BTB domain-containing protein</fullName>
    </recommendedName>
</protein>
<accession>A0AAE0B0N0</accession>
<name>A0AAE0B0N0_9ROSI</name>
<evidence type="ECO:0000313" key="4">
    <source>
        <dbReference type="Proteomes" id="UP001281410"/>
    </source>
</evidence>
<dbReference type="SUPFAM" id="SSF54695">
    <property type="entry name" value="POZ domain"/>
    <property type="match status" value="1"/>
</dbReference>
<dbReference type="PANTHER" id="PTHR11145">
    <property type="entry name" value="BTB/POZ DOMAIN-CONTAINING ADAPTER FOR CUL3-MEDIATED RHOA DEGRADATION PROTEIN FAMILY MEMBER"/>
    <property type="match status" value="1"/>
</dbReference>
<evidence type="ECO:0000313" key="3">
    <source>
        <dbReference type="EMBL" id="KAK3227627.1"/>
    </source>
</evidence>
<dbReference type="PANTHER" id="PTHR11145:SF23">
    <property type="entry name" value="PROTEIN BINDING PROTEIN"/>
    <property type="match status" value="1"/>
</dbReference>
<dbReference type="InterPro" id="IPR045068">
    <property type="entry name" value="BACURD1-3"/>
</dbReference>
<organism evidence="3 4">
    <name type="scientific">Dipteronia sinensis</name>
    <dbReference type="NCBI Taxonomy" id="43782"/>
    <lineage>
        <taxon>Eukaryota</taxon>
        <taxon>Viridiplantae</taxon>
        <taxon>Streptophyta</taxon>
        <taxon>Embryophyta</taxon>
        <taxon>Tracheophyta</taxon>
        <taxon>Spermatophyta</taxon>
        <taxon>Magnoliopsida</taxon>
        <taxon>eudicotyledons</taxon>
        <taxon>Gunneridae</taxon>
        <taxon>Pentapetalae</taxon>
        <taxon>rosids</taxon>
        <taxon>malvids</taxon>
        <taxon>Sapindales</taxon>
        <taxon>Sapindaceae</taxon>
        <taxon>Hippocastanoideae</taxon>
        <taxon>Acereae</taxon>
        <taxon>Dipteronia</taxon>
    </lineage>
</organism>
<dbReference type="InterPro" id="IPR011333">
    <property type="entry name" value="SKP1/BTB/POZ_sf"/>
</dbReference>
<dbReference type="AlphaFoldDB" id="A0AAE0B0N0"/>
<dbReference type="EMBL" id="JANJYJ010000002">
    <property type="protein sequence ID" value="KAK3227627.1"/>
    <property type="molecule type" value="Genomic_DNA"/>
</dbReference>
<gene>
    <name evidence="3" type="ORF">Dsin_007489</name>
</gene>
<dbReference type="InterPro" id="IPR003131">
    <property type="entry name" value="T1-type_BTB"/>
</dbReference>
<comment type="caution">
    <text evidence="3">The sequence shown here is derived from an EMBL/GenBank/DDBJ whole genome shotgun (WGS) entry which is preliminary data.</text>
</comment>
<dbReference type="Gene3D" id="3.30.710.10">
    <property type="entry name" value="Potassium Channel Kv1.1, Chain A"/>
    <property type="match status" value="1"/>
</dbReference>